<reference evidence="6 7" key="1">
    <citation type="submission" date="2018-04" db="EMBL/GenBank/DDBJ databases">
        <authorList>
            <person name="Go L.Y."/>
            <person name="Mitchell J.A."/>
        </authorList>
    </citation>
    <scope>NUCLEOTIDE SEQUENCE [LARGE SCALE GENOMIC DNA]</scope>
    <source>
        <strain evidence="6">ULC066bin1</strain>
    </source>
</reference>
<sequence length="43" mass="4715">MENATSIAVTIAVCVICLTAYAIYVAFGPPNKQLVDQFEEHED</sequence>
<comment type="caution">
    <text evidence="6">The sequence shown here is derived from an EMBL/GenBank/DDBJ whole genome shotgun (WGS) entry which is preliminary data.</text>
</comment>
<dbReference type="EMBL" id="QBML01000015">
    <property type="protein sequence ID" value="PZO40068.1"/>
    <property type="molecule type" value="Genomic_DNA"/>
</dbReference>
<evidence type="ECO:0000256" key="1">
    <source>
        <dbReference type="ARBA" id="ARBA00004167"/>
    </source>
</evidence>
<dbReference type="GO" id="GO:0015979">
    <property type="term" value="P:photosynthesis"/>
    <property type="evidence" value="ECO:0007669"/>
    <property type="project" value="InterPro"/>
</dbReference>
<evidence type="ECO:0000256" key="2">
    <source>
        <dbReference type="ARBA" id="ARBA00022692"/>
    </source>
</evidence>
<comment type="caution">
    <text evidence="5">Originally thought to be a component of PSII; based on experiments in Synechocystis, N.tabacum and barley, and its absence from PSII in T.elongatus and T.vulcanus, this is probably not true.</text>
</comment>
<comment type="function">
    <text evidence="5">May play a role in photosystem I and II biogenesis.</text>
</comment>
<keyword evidence="2 5" id="KW-0812">Transmembrane</keyword>
<evidence type="ECO:0000256" key="4">
    <source>
        <dbReference type="ARBA" id="ARBA00023136"/>
    </source>
</evidence>
<organism evidence="6 7">
    <name type="scientific">Pseudanabaena frigida</name>
    <dbReference type="NCBI Taxonomy" id="945775"/>
    <lineage>
        <taxon>Bacteria</taxon>
        <taxon>Bacillati</taxon>
        <taxon>Cyanobacteriota</taxon>
        <taxon>Cyanophyceae</taxon>
        <taxon>Pseudanabaenales</taxon>
        <taxon>Pseudanabaenaceae</taxon>
        <taxon>Pseudanabaena</taxon>
    </lineage>
</organism>
<keyword evidence="5" id="KW-0793">Thylakoid</keyword>
<evidence type="ECO:0000256" key="5">
    <source>
        <dbReference type="HAMAP-Rule" id="MF_00293"/>
    </source>
</evidence>
<dbReference type="NCBIfam" id="NF009650">
    <property type="entry name" value="PRK13183.1"/>
    <property type="match status" value="1"/>
</dbReference>
<gene>
    <name evidence="5" type="primary">psbN</name>
    <name evidence="6" type="ORF">DCF19_12850</name>
</gene>
<proteinExistence type="inferred from homology"/>
<dbReference type="AlphaFoldDB" id="A0A2W4YA79"/>
<comment type="subcellular location">
    <subcellularLocation>
        <location evidence="5">Cellular thylakoid membrane</location>
        <topology evidence="5">Single-pass membrane protein</topology>
    </subcellularLocation>
    <subcellularLocation>
        <location evidence="1">Membrane</location>
        <topology evidence="1">Single-pass membrane protein</topology>
    </subcellularLocation>
</comment>
<dbReference type="GO" id="GO:0031676">
    <property type="term" value="C:plasma membrane-derived thylakoid membrane"/>
    <property type="evidence" value="ECO:0007669"/>
    <property type="project" value="UniProtKB-SubCell"/>
</dbReference>
<evidence type="ECO:0000313" key="7">
    <source>
        <dbReference type="Proteomes" id="UP000249467"/>
    </source>
</evidence>
<evidence type="ECO:0000313" key="6">
    <source>
        <dbReference type="EMBL" id="PZO40068.1"/>
    </source>
</evidence>
<keyword evidence="3 5" id="KW-1133">Transmembrane helix</keyword>
<protein>
    <recommendedName>
        <fullName evidence="5">Protein PsbN</fullName>
    </recommendedName>
</protein>
<dbReference type="Proteomes" id="UP000249467">
    <property type="component" value="Unassembled WGS sequence"/>
</dbReference>
<keyword evidence="4 5" id="KW-0472">Membrane</keyword>
<name>A0A2W4YA79_9CYAN</name>
<dbReference type="PANTHER" id="PTHR35326:SF3">
    <property type="entry name" value="PROTEIN PSBN"/>
    <property type="match status" value="1"/>
</dbReference>
<evidence type="ECO:0000256" key="3">
    <source>
        <dbReference type="ARBA" id="ARBA00022989"/>
    </source>
</evidence>
<dbReference type="PANTHER" id="PTHR35326">
    <property type="entry name" value="PROTEIN PSBN"/>
    <property type="match status" value="1"/>
</dbReference>
<dbReference type="InterPro" id="IPR003398">
    <property type="entry name" value="PSII_PsbN"/>
</dbReference>
<dbReference type="Pfam" id="PF02468">
    <property type="entry name" value="PsbN"/>
    <property type="match status" value="1"/>
</dbReference>
<reference evidence="6 7" key="2">
    <citation type="submission" date="2018-06" db="EMBL/GenBank/DDBJ databases">
        <title>Metagenomic assembly of (sub)arctic Cyanobacteria and their associated microbiome from non-axenic cultures.</title>
        <authorList>
            <person name="Baurain D."/>
        </authorList>
    </citation>
    <scope>NUCLEOTIDE SEQUENCE [LARGE SCALE GENOMIC DNA]</scope>
    <source>
        <strain evidence="6">ULC066bin1</strain>
    </source>
</reference>
<accession>A0A2W4YA79</accession>
<feature type="transmembrane region" description="Helical" evidence="5">
    <location>
        <begin position="6"/>
        <end position="27"/>
    </location>
</feature>
<dbReference type="HAMAP" id="MF_00293">
    <property type="entry name" value="PSII_PsbN"/>
    <property type="match status" value="1"/>
</dbReference>
<comment type="similarity">
    <text evidence="5">Belongs to the PsbN family.</text>
</comment>